<dbReference type="Pfam" id="PF20209">
    <property type="entry name" value="DUF6570"/>
    <property type="match status" value="1"/>
</dbReference>
<name>A0A397G6Y2_9GLOM</name>
<keyword evidence="3" id="KW-1185">Reference proteome</keyword>
<evidence type="ECO:0000313" key="2">
    <source>
        <dbReference type="EMBL" id="RHZ45126.1"/>
    </source>
</evidence>
<dbReference type="EMBL" id="PQFF01000555">
    <property type="protein sequence ID" value="RHZ45126.1"/>
    <property type="molecule type" value="Genomic_DNA"/>
</dbReference>
<dbReference type="InterPro" id="IPR046700">
    <property type="entry name" value="DUF6570"/>
</dbReference>
<evidence type="ECO:0000313" key="3">
    <source>
        <dbReference type="Proteomes" id="UP000266861"/>
    </source>
</evidence>
<organism evidence="2 3">
    <name type="scientific">Diversispora epigaea</name>
    <dbReference type="NCBI Taxonomy" id="1348612"/>
    <lineage>
        <taxon>Eukaryota</taxon>
        <taxon>Fungi</taxon>
        <taxon>Fungi incertae sedis</taxon>
        <taxon>Mucoromycota</taxon>
        <taxon>Glomeromycotina</taxon>
        <taxon>Glomeromycetes</taxon>
        <taxon>Diversisporales</taxon>
        <taxon>Diversisporaceae</taxon>
        <taxon>Diversispora</taxon>
    </lineage>
</organism>
<gene>
    <name evidence="2" type="ORF">Glove_689g8</name>
</gene>
<sequence length="346" mass="39961">MNLIQLTNKKHTYHKLRGHIITLPQNLVSLVNVLPLPIYRLCEYLKVVFVERGKPSINLLKKILQVRKSKITAVLKWLFEHNVLFKNNFNFDKNSLDLLLEGEIPESLIWTTPILNIDSQNIEHFTGYTQDLTDDIEDDNNDSNKNDEFSEFTNSNTIGGACELRPSRIVHTNDIPISEKELTLFSFQRLMNNMTIHQPSMCHRDPKFRQHRSFPFVAFNILQRREVSSEKYNLTRNYNFERSVNLIATLKSEDISIAINQEQNKQLITNPAILKLFKNVSSSRPKLIASPQSHTACATKYVLPIVMMYAGKEINVKNLPPENFPKTTERARLAHLDPSAVAKYLM</sequence>
<comment type="caution">
    <text evidence="2">The sequence shown here is derived from an EMBL/GenBank/DDBJ whole genome shotgun (WGS) entry which is preliminary data.</text>
</comment>
<reference evidence="2 3" key="1">
    <citation type="submission" date="2018-08" db="EMBL/GenBank/DDBJ databases">
        <title>Genome and evolution of the arbuscular mycorrhizal fungus Diversispora epigaea (formerly Glomus versiforme) and its bacterial endosymbionts.</title>
        <authorList>
            <person name="Sun X."/>
            <person name="Fei Z."/>
            <person name="Harrison M."/>
        </authorList>
    </citation>
    <scope>NUCLEOTIDE SEQUENCE [LARGE SCALE GENOMIC DNA]</scope>
    <source>
        <strain evidence="2 3">IT104</strain>
    </source>
</reference>
<dbReference type="Proteomes" id="UP000266861">
    <property type="component" value="Unassembled WGS sequence"/>
</dbReference>
<feature type="domain" description="DUF6570" evidence="1">
    <location>
        <begin position="4"/>
        <end position="96"/>
    </location>
</feature>
<dbReference type="AlphaFoldDB" id="A0A397G6Y2"/>
<proteinExistence type="predicted"/>
<dbReference type="OrthoDB" id="2282872at2759"/>
<protein>
    <recommendedName>
        <fullName evidence="1">DUF6570 domain-containing protein</fullName>
    </recommendedName>
</protein>
<evidence type="ECO:0000259" key="1">
    <source>
        <dbReference type="Pfam" id="PF20209"/>
    </source>
</evidence>
<accession>A0A397G6Y2</accession>